<feature type="region of interest" description="Disordered" evidence="3">
    <location>
        <begin position="399"/>
        <end position="436"/>
    </location>
</feature>
<proteinExistence type="predicted"/>
<dbReference type="eggNOG" id="COG0438">
    <property type="taxonomic scope" value="Bacteria"/>
</dbReference>
<name>C8XCC4_NAKMY</name>
<evidence type="ECO:0000313" key="7">
    <source>
        <dbReference type="EMBL" id="ACV81518.1"/>
    </source>
</evidence>
<dbReference type="Proteomes" id="UP000002218">
    <property type="component" value="Chromosome"/>
</dbReference>
<feature type="domain" description="Glycosyl transferase family 1" evidence="5">
    <location>
        <begin position="206"/>
        <end position="376"/>
    </location>
</feature>
<dbReference type="InParanoid" id="C8XCC4"/>
<dbReference type="CDD" id="cd03794">
    <property type="entry name" value="GT4_WbuB-like"/>
    <property type="match status" value="1"/>
</dbReference>
<dbReference type="HOGENOM" id="CLU_009583_11_2_11"/>
<dbReference type="STRING" id="479431.Namu_5252"/>
<keyword evidence="8" id="KW-1185">Reference proteome</keyword>
<dbReference type="PANTHER" id="PTHR12526">
    <property type="entry name" value="GLYCOSYLTRANSFERASE"/>
    <property type="match status" value="1"/>
</dbReference>
<keyword evidence="4" id="KW-1133">Transmembrane helix</keyword>
<dbReference type="Pfam" id="PF13579">
    <property type="entry name" value="Glyco_trans_4_4"/>
    <property type="match status" value="1"/>
</dbReference>
<protein>
    <submittedName>
        <fullName evidence="7">Glycosyl transferase group 1</fullName>
    </submittedName>
</protein>
<dbReference type="CAZy" id="GT4">
    <property type="family name" value="Glycosyltransferase Family 4"/>
</dbReference>
<keyword evidence="4" id="KW-0812">Transmembrane</keyword>
<dbReference type="GO" id="GO:0016757">
    <property type="term" value="F:glycosyltransferase activity"/>
    <property type="evidence" value="ECO:0007669"/>
    <property type="project" value="UniProtKB-KW"/>
</dbReference>
<evidence type="ECO:0000256" key="2">
    <source>
        <dbReference type="ARBA" id="ARBA00022679"/>
    </source>
</evidence>
<dbReference type="RefSeq" id="WP_015750323.1">
    <property type="nucleotide sequence ID" value="NC_013235.1"/>
</dbReference>
<dbReference type="EMBL" id="CP001737">
    <property type="protein sequence ID" value="ACV81518.1"/>
    <property type="molecule type" value="Genomic_DNA"/>
</dbReference>
<dbReference type="InterPro" id="IPR028098">
    <property type="entry name" value="Glyco_trans_4-like_N"/>
</dbReference>
<feature type="transmembrane region" description="Helical" evidence="4">
    <location>
        <begin position="97"/>
        <end position="117"/>
    </location>
</feature>
<dbReference type="Gene3D" id="3.40.50.2000">
    <property type="entry name" value="Glycogen Phosphorylase B"/>
    <property type="match status" value="2"/>
</dbReference>
<evidence type="ECO:0000256" key="1">
    <source>
        <dbReference type="ARBA" id="ARBA00022676"/>
    </source>
</evidence>
<dbReference type="AlphaFoldDB" id="C8XCC4"/>
<feature type="domain" description="Glycosyltransferase subfamily 4-like N-terminal" evidence="6">
    <location>
        <begin position="18"/>
        <end position="189"/>
    </location>
</feature>
<dbReference type="PANTHER" id="PTHR12526:SF638">
    <property type="entry name" value="SPORE COAT PROTEIN SA"/>
    <property type="match status" value="1"/>
</dbReference>
<organism evidence="7 8">
    <name type="scientific">Nakamurella multipartita (strain ATCC 700099 / DSM 44233 / CIP 104796 / JCM 9543 / NBRC 105858 / Y-104)</name>
    <name type="common">Microsphaera multipartita</name>
    <dbReference type="NCBI Taxonomy" id="479431"/>
    <lineage>
        <taxon>Bacteria</taxon>
        <taxon>Bacillati</taxon>
        <taxon>Actinomycetota</taxon>
        <taxon>Actinomycetes</taxon>
        <taxon>Nakamurellales</taxon>
        <taxon>Nakamurellaceae</taxon>
        <taxon>Nakamurella</taxon>
    </lineage>
</organism>
<evidence type="ECO:0000259" key="5">
    <source>
        <dbReference type="Pfam" id="PF00534"/>
    </source>
</evidence>
<keyword evidence="2 7" id="KW-0808">Transferase</keyword>
<evidence type="ECO:0000259" key="6">
    <source>
        <dbReference type="Pfam" id="PF13579"/>
    </source>
</evidence>
<keyword evidence="4" id="KW-0472">Membrane</keyword>
<feature type="compositionally biased region" description="Basic and acidic residues" evidence="3">
    <location>
        <begin position="427"/>
        <end position="436"/>
    </location>
</feature>
<dbReference type="SUPFAM" id="SSF53756">
    <property type="entry name" value="UDP-Glycosyltransferase/glycogen phosphorylase"/>
    <property type="match status" value="1"/>
</dbReference>
<accession>C8XCC4</accession>
<dbReference type="InterPro" id="IPR001296">
    <property type="entry name" value="Glyco_trans_1"/>
</dbReference>
<dbReference type="OrthoDB" id="9808602at2"/>
<reference evidence="8" key="1">
    <citation type="submission" date="2009-09" db="EMBL/GenBank/DDBJ databases">
        <title>The complete genome of Nakamurella multipartita DSM 44233.</title>
        <authorList>
            <consortium name="US DOE Joint Genome Institute (JGI-PGF)"/>
            <person name="Lucas S."/>
            <person name="Copeland A."/>
            <person name="Lapidus A."/>
            <person name="Glavina del Rio T."/>
            <person name="Dalin E."/>
            <person name="Tice H."/>
            <person name="Bruce D."/>
            <person name="Goodwin L."/>
            <person name="Pitluck S."/>
            <person name="Kyrpides N."/>
            <person name="Mavromatis K."/>
            <person name="Ivanova N."/>
            <person name="Ovchinnikova G."/>
            <person name="Sims D."/>
            <person name="Meincke L."/>
            <person name="Brettin T."/>
            <person name="Detter J.C."/>
            <person name="Han C."/>
            <person name="Larimer F."/>
            <person name="Land M."/>
            <person name="Hauser L."/>
            <person name="Markowitz V."/>
            <person name="Cheng J.-F."/>
            <person name="Hugenholtz P."/>
            <person name="Woyke T."/>
            <person name="Wu D."/>
            <person name="Klenk H.-P."/>
            <person name="Eisen J.A."/>
        </authorList>
    </citation>
    <scope>NUCLEOTIDE SEQUENCE [LARGE SCALE GENOMIC DNA]</scope>
    <source>
        <strain evidence="8">ATCC 700099 / DSM 44233 / CIP 104796 / JCM 9543 / NBRC 105858 / Y-104</strain>
    </source>
</reference>
<sequence length="436" mass="48333">MKIVYLHQYFKTPQTNGGTRSYEMARRWVARGHRVHMVTSDSERSTGGWRTYEVEGITVHACAVPYSNAMSFGRRIQAFFQFGVRASFRARRLKGDVVFATSTPLTIIVPALFATAFRRTPMVFEVRDLWPDVPIALGVLNNPLMQRAARTLEWIAYHSADAVVALSPGMAEGIRNRGIGASRIVVAPNSCDNEDFNIPNAIGIAYRESQPWLKDRPLVVYCGTLGKVNNIRYMVDVAAATRLLESSIAFAIYGTGAEEQLVRERADSLGLLNTTLFMPGAVTKKELPDILSAADVCTSFVLPVKELEYNSANKFFDALAAGRPMAVNHYGWQAELLEASGAGLVLDPKDPYKAARALIDFLRDPGRVSRARDAARLLADQQFARDLLSDRVLETLVAVKSRRRKPTKDPTTERRSRKPRRSATGASRDHVAQSSA</sequence>
<dbReference type="KEGG" id="nml:Namu_5252"/>
<keyword evidence="1" id="KW-0328">Glycosyltransferase</keyword>
<evidence type="ECO:0000313" key="8">
    <source>
        <dbReference type="Proteomes" id="UP000002218"/>
    </source>
</evidence>
<dbReference type="Pfam" id="PF00534">
    <property type="entry name" value="Glycos_transf_1"/>
    <property type="match status" value="1"/>
</dbReference>
<gene>
    <name evidence="7" type="ordered locus">Namu_5252</name>
</gene>
<evidence type="ECO:0000256" key="4">
    <source>
        <dbReference type="SAM" id="Phobius"/>
    </source>
</evidence>
<reference evidence="7 8" key="2">
    <citation type="journal article" date="2010" name="Stand. Genomic Sci.">
        <title>Complete genome sequence of Nakamurella multipartita type strain (Y-104).</title>
        <authorList>
            <person name="Tice H."/>
            <person name="Mayilraj S."/>
            <person name="Sims D."/>
            <person name="Lapidus A."/>
            <person name="Nolan M."/>
            <person name="Lucas S."/>
            <person name="Glavina Del Rio T."/>
            <person name="Copeland A."/>
            <person name="Cheng J.F."/>
            <person name="Meincke L."/>
            <person name="Bruce D."/>
            <person name="Goodwin L."/>
            <person name="Pitluck S."/>
            <person name="Ivanova N."/>
            <person name="Mavromatis K."/>
            <person name="Ovchinnikova G."/>
            <person name="Pati A."/>
            <person name="Chen A."/>
            <person name="Palaniappan K."/>
            <person name="Land M."/>
            <person name="Hauser L."/>
            <person name="Chang Y.J."/>
            <person name="Jeffries C.D."/>
            <person name="Detter J.C."/>
            <person name="Brettin T."/>
            <person name="Rohde M."/>
            <person name="Goker M."/>
            <person name="Bristow J."/>
            <person name="Eisen J.A."/>
            <person name="Markowitz V."/>
            <person name="Hugenholtz P."/>
            <person name="Kyrpides N.C."/>
            <person name="Klenk H.P."/>
            <person name="Chen F."/>
        </authorList>
    </citation>
    <scope>NUCLEOTIDE SEQUENCE [LARGE SCALE GENOMIC DNA]</scope>
    <source>
        <strain evidence="8">ATCC 700099 / DSM 44233 / CIP 104796 / JCM 9543 / NBRC 105858 / Y-104</strain>
    </source>
</reference>
<evidence type="ECO:0000256" key="3">
    <source>
        <dbReference type="SAM" id="MobiDB-lite"/>
    </source>
</evidence>